<dbReference type="GO" id="GO:0006261">
    <property type="term" value="P:DNA-templated DNA replication"/>
    <property type="evidence" value="ECO:0007669"/>
    <property type="project" value="UniProtKB-UniRule"/>
</dbReference>
<dbReference type="RefSeq" id="WP_165298114.1">
    <property type="nucleotide sequence ID" value="NZ_JAAKZZ010000059.1"/>
</dbReference>
<dbReference type="Pfam" id="PF01367">
    <property type="entry name" value="5_3_exonuc"/>
    <property type="match status" value="1"/>
</dbReference>
<comment type="function">
    <text evidence="15">In addition to polymerase activity, this DNA polymerase exhibits 3'-5' and 5'-3' exonuclease activity.</text>
</comment>
<dbReference type="SMART" id="SM00279">
    <property type="entry name" value="HhH2"/>
    <property type="match status" value="1"/>
</dbReference>
<feature type="domain" description="5'-3' exonuclease" evidence="20">
    <location>
        <begin position="20"/>
        <end position="282"/>
    </location>
</feature>
<dbReference type="SMART" id="SM00475">
    <property type="entry name" value="53EXOc"/>
    <property type="match status" value="1"/>
</dbReference>
<dbReference type="GO" id="GO:0003677">
    <property type="term" value="F:DNA binding"/>
    <property type="evidence" value="ECO:0007669"/>
    <property type="project" value="UniProtKB-UniRule"/>
</dbReference>
<keyword evidence="10" id="KW-0269">Exonuclease</keyword>
<evidence type="ECO:0000256" key="8">
    <source>
        <dbReference type="ARBA" id="ARBA00022763"/>
    </source>
</evidence>
<keyword evidence="4 17" id="KW-0808">Transferase</keyword>
<sequence length="911" mass="99899">MAKTASKTTPASAAPQRQGERPRLMLMDGHSLAYRAFFALPAENFSTTTGQPTNAIYGFASMLANTLRDEAPTHFAVAFDVSRKTWRSEEFAEYKANRSKTPDEFRGQVELIGELLDAMHVRRYAVDGFEADDVIATLAAQAEAEGFQVSIVTGDRDCFQLVTENVTVLYPTKGVSELTRFTPEKVQEKYGLSPAQYPDFAALRGDPSDNLPGIPGVGEKTAAKWINQFGSFAGLVERVEEVKGKAGQNLREHLESVKLNRRLTEMVRDVELPDRPEDLARVPYDRPTLGVILDTLEFRNQNFRERLFAVDPGAAEEEEAAAGDGVEVDGAILRGGELAPWLERHGDAALGVATVDVWKLGSGSVSEVALAAADGPAAWFDPTQLGEEDEKRFAAWLADGTKRKAMHDAKAVMRVFAEHGWSVEGVWSDTALAAYLDKPGRRSFALDALSVEYLGRELGPAADADGQLALGVDETAEADALMAKARTVLDLGTAFEERLEQVGAAGLLRELELPTSALLARMERAGIAADRAWLTRMEQQFADAVQQAVSEAHAAVGHEFNLGSPKQLQEVLFGELGLPRTKKTKTGYTTDADALAWLATQTDHELPVLMLRYREQQKLRTTVEGLIKTIAPDGRIHTTYNQTVAATGRLSSTDPNLQNIPVRTDEGRAIRHAFQVGEGYESLLTADYSQIELRVMAHLSEDEGLIEAFTSGEDLHTTVASQVFGVAKSEVDAEMRRKIKAMSYGLAYGLSAFGLSQQLGITPDEARKLMDTFFERFGGVRDYLQHVVEEARATGYTHTIMGRRRYLPDLNSDNRQRREMAERMALNAPIQGTAADIVKVAMLKVDAALRAERLASRMLLQVHDEIVLEVAPGERAAVEELVRREMASAVDLRAPLDVSVGAGQNWEEAAH</sequence>
<dbReference type="GO" id="GO:0003887">
    <property type="term" value="F:DNA-directed DNA polymerase activity"/>
    <property type="evidence" value="ECO:0007669"/>
    <property type="project" value="UniProtKB-UniRule"/>
</dbReference>
<dbReference type="NCBIfam" id="NF004397">
    <property type="entry name" value="PRK05755.1"/>
    <property type="match status" value="1"/>
</dbReference>
<dbReference type="CDD" id="cd06140">
    <property type="entry name" value="DNA_polA_I_Bacillus_like_exo"/>
    <property type="match status" value="1"/>
</dbReference>
<dbReference type="InterPro" id="IPR036397">
    <property type="entry name" value="RNaseH_sf"/>
</dbReference>
<evidence type="ECO:0000256" key="12">
    <source>
        <dbReference type="ARBA" id="ARBA00023125"/>
    </source>
</evidence>
<evidence type="ECO:0000256" key="17">
    <source>
        <dbReference type="RuleBase" id="RU004460"/>
    </source>
</evidence>
<keyword evidence="7" id="KW-0540">Nuclease</keyword>
<dbReference type="Gene3D" id="3.30.420.10">
    <property type="entry name" value="Ribonuclease H-like superfamily/Ribonuclease H"/>
    <property type="match status" value="1"/>
</dbReference>
<dbReference type="InterPro" id="IPR029060">
    <property type="entry name" value="PIN-like_dom_sf"/>
</dbReference>
<evidence type="ECO:0000256" key="18">
    <source>
        <dbReference type="SAM" id="MobiDB-lite"/>
    </source>
</evidence>
<evidence type="ECO:0000313" key="23">
    <source>
        <dbReference type="Proteomes" id="UP000477722"/>
    </source>
</evidence>
<evidence type="ECO:0000256" key="10">
    <source>
        <dbReference type="ARBA" id="ARBA00022839"/>
    </source>
</evidence>
<reference evidence="22 23" key="1">
    <citation type="submission" date="2020-02" db="EMBL/GenBank/DDBJ databases">
        <title>Whole-genome analyses of novel actinobacteria.</title>
        <authorList>
            <person name="Sahin N."/>
            <person name="Tatar D."/>
        </authorList>
    </citation>
    <scope>NUCLEOTIDE SEQUENCE [LARGE SCALE GENOMIC DNA]</scope>
    <source>
        <strain evidence="22 23">SB3404</strain>
    </source>
</reference>
<evidence type="ECO:0000256" key="7">
    <source>
        <dbReference type="ARBA" id="ARBA00022722"/>
    </source>
</evidence>
<dbReference type="InterPro" id="IPR043502">
    <property type="entry name" value="DNA/RNA_pol_sf"/>
</dbReference>
<dbReference type="Gene3D" id="3.30.70.370">
    <property type="match status" value="1"/>
</dbReference>
<dbReference type="PANTHER" id="PTHR10133">
    <property type="entry name" value="DNA POLYMERASE I"/>
    <property type="match status" value="1"/>
</dbReference>
<evidence type="ECO:0000256" key="15">
    <source>
        <dbReference type="ARBA" id="ARBA00053603"/>
    </source>
</evidence>
<dbReference type="InterPro" id="IPR002421">
    <property type="entry name" value="5-3_exonuclease"/>
</dbReference>
<organism evidence="22 23">
    <name type="scientific">Streptomyces boncukensis</name>
    <dbReference type="NCBI Taxonomy" id="2711219"/>
    <lineage>
        <taxon>Bacteria</taxon>
        <taxon>Bacillati</taxon>
        <taxon>Actinomycetota</taxon>
        <taxon>Actinomycetes</taxon>
        <taxon>Kitasatosporales</taxon>
        <taxon>Streptomycetaceae</taxon>
        <taxon>Streptomyces</taxon>
    </lineage>
</organism>
<dbReference type="GO" id="GO:0008408">
    <property type="term" value="F:3'-5' exonuclease activity"/>
    <property type="evidence" value="ECO:0007669"/>
    <property type="project" value="InterPro"/>
</dbReference>
<keyword evidence="11 17" id="KW-0239">DNA-directed DNA polymerase</keyword>
<dbReference type="Pfam" id="PF00476">
    <property type="entry name" value="DNA_pol_A"/>
    <property type="match status" value="1"/>
</dbReference>
<dbReference type="InterPro" id="IPR008918">
    <property type="entry name" value="HhH2"/>
</dbReference>
<dbReference type="Pfam" id="PF02739">
    <property type="entry name" value="5_3_exonuc_N"/>
    <property type="match status" value="1"/>
</dbReference>
<dbReference type="Pfam" id="PF22619">
    <property type="entry name" value="DNA_polI_exo1"/>
    <property type="match status" value="1"/>
</dbReference>
<dbReference type="CDD" id="cd08637">
    <property type="entry name" value="DNA_pol_A_pol_I_C"/>
    <property type="match status" value="1"/>
</dbReference>
<evidence type="ECO:0000256" key="9">
    <source>
        <dbReference type="ARBA" id="ARBA00022801"/>
    </source>
</evidence>
<feature type="domain" description="DNA-directed DNA polymerase family A palm" evidence="21">
    <location>
        <begin position="667"/>
        <end position="874"/>
    </location>
</feature>
<comment type="catalytic activity">
    <reaction evidence="14 17">
        <text>DNA(n) + a 2'-deoxyribonucleoside 5'-triphosphate = DNA(n+1) + diphosphate</text>
        <dbReference type="Rhea" id="RHEA:22508"/>
        <dbReference type="Rhea" id="RHEA-COMP:17339"/>
        <dbReference type="Rhea" id="RHEA-COMP:17340"/>
        <dbReference type="ChEBI" id="CHEBI:33019"/>
        <dbReference type="ChEBI" id="CHEBI:61560"/>
        <dbReference type="ChEBI" id="CHEBI:173112"/>
        <dbReference type="EC" id="2.7.7.7"/>
    </reaction>
</comment>
<dbReference type="Gene3D" id="3.40.50.1010">
    <property type="entry name" value="5'-nuclease"/>
    <property type="match status" value="1"/>
</dbReference>
<dbReference type="InterPro" id="IPR020046">
    <property type="entry name" value="5-3_exonucl_a-hlix_arch_N"/>
</dbReference>
<keyword evidence="23" id="KW-1185">Reference proteome</keyword>
<dbReference type="InterPro" id="IPR002298">
    <property type="entry name" value="DNA_polymerase_A"/>
</dbReference>
<feature type="region of interest" description="Disordered" evidence="18">
    <location>
        <begin position="1"/>
        <end position="22"/>
    </location>
</feature>
<evidence type="ECO:0000259" key="21">
    <source>
        <dbReference type="SMART" id="SM00482"/>
    </source>
</evidence>
<feature type="domain" description="3'-5' exonuclease" evidence="19">
    <location>
        <begin position="329"/>
        <end position="500"/>
    </location>
</feature>
<dbReference type="CDD" id="cd09859">
    <property type="entry name" value="PIN_53EXO"/>
    <property type="match status" value="1"/>
</dbReference>
<dbReference type="Gene3D" id="1.20.1060.10">
    <property type="entry name" value="Taq DNA Polymerase, Chain T, domain 4"/>
    <property type="match status" value="1"/>
</dbReference>
<dbReference type="PANTHER" id="PTHR10133:SF27">
    <property type="entry name" value="DNA POLYMERASE NU"/>
    <property type="match status" value="1"/>
</dbReference>
<dbReference type="SUPFAM" id="SSF88723">
    <property type="entry name" value="PIN domain-like"/>
    <property type="match status" value="1"/>
</dbReference>
<dbReference type="InterPro" id="IPR036279">
    <property type="entry name" value="5-3_exonuclease_C_sf"/>
</dbReference>
<accession>A0A6G4WUX9</accession>
<evidence type="ECO:0000256" key="14">
    <source>
        <dbReference type="ARBA" id="ARBA00049244"/>
    </source>
</evidence>
<dbReference type="GO" id="GO:0008409">
    <property type="term" value="F:5'-3' exonuclease activity"/>
    <property type="evidence" value="ECO:0007669"/>
    <property type="project" value="InterPro"/>
</dbReference>
<dbReference type="FunFam" id="1.10.150.20:FF:000002">
    <property type="entry name" value="DNA polymerase I"/>
    <property type="match status" value="1"/>
</dbReference>
<evidence type="ECO:0000256" key="6">
    <source>
        <dbReference type="ARBA" id="ARBA00022705"/>
    </source>
</evidence>
<dbReference type="FunFam" id="3.40.50.1010:FF:000001">
    <property type="entry name" value="DNA polymerase I"/>
    <property type="match status" value="1"/>
</dbReference>
<keyword evidence="5 17" id="KW-0548">Nucleotidyltransferase</keyword>
<gene>
    <name evidence="17 22" type="primary">polA</name>
    <name evidence="22" type="ORF">G5C65_08695</name>
</gene>
<dbReference type="FunFam" id="1.20.1060.10:FF:000001">
    <property type="entry name" value="DNA polymerase I"/>
    <property type="match status" value="1"/>
</dbReference>
<dbReference type="InterPro" id="IPR012337">
    <property type="entry name" value="RNaseH-like_sf"/>
</dbReference>
<dbReference type="InterPro" id="IPR020045">
    <property type="entry name" value="DNA_polI_H3TH"/>
</dbReference>
<dbReference type="Gene3D" id="1.10.150.20">
    <property type="entry name" value="5' to 3' exonuclease, C-terminal subdomain"/>
    <property type="match status" value="2"/>
</dbReference>
<dbReference type="InterPro" id="IPR002562">
    <property type="entry name" value="3'-5'_exonuclease_dom"/>
</dbReference>
<dbReference type="InterPro" id="IPR018320">
    <property type="entry name" value="DNA_polymerase_1"/>
</dbReference>
<dbReference type="SUPFAM" id="SSF47807">
    <property type="entry name" value="5' to 3' exonuclease, C-terminal subdomain"/>
    <property type="match status" value="1"/>
</dbReference>
<dbReference type="InterPro" id="IPR054690">
    <property type="entry name" value="DNA_polI_exonuclease"/>
</dbReference>
<name>A0A6G4WUX9_9ACTN</name>
<evidence type="ECO:0000256" key="1">
    <source>
        <dbReference type="ARBA" id="ARBA00007705"/>
    </source>
</evidence>
<dbReference type="SMART" id="SM00482">
    <property type="entry name" value="POLAc"/>
    <property type="match status" value="1"/>
</dbReference>
<dbReference type="FunFam" id="1.10.150.20:FF:000003">
    <property type="entry name" value="DNA polymerase I"/>
    <property type="match status" value="1"/>
</dbReference>
<keyword evidence="8 17" id="KW-0227">DNA damage</keyword>
<dbReference type="EMBL" id="JAAKZZ010000059">
    <property type="protein sequence ID" value="NGO68430.1"/>
    <property type="molecule type" value="Genomic_DNA"/>
</dbReference>
<evidence type="ECO:0000256" key="13">
    <source>
        <dbReference type="ARBA" id="ARBA00023204"/>
    </source>
</evidence>
<dbReference type="SUPFAM" id="SSF56672">
    <property type="entry name" value="DNA/RNA polymerases"/>
    <property type="match status" value="1"/>
</dbReference>
<keyword evidence="6 17" id="KW-0235">DNA replication</keyword>
<dbReference type="SMART" id="SM00474">
    <property type="entry name" value="35EXOc"/>
    <property type="match status" value="1"/>
</dbReference>
<dbReference type="NCBIfam" id="TIGR00593">
    <property type="entry name" value="pola"/>
    <property type="match status" value="1"/>
</dbReference>
<keyword evidence="9" id="KW-0378">Hydrolase</keyword>
<evidence type="ECO:0000256" key="5">
    <source>
        <dbReference type="ARBA" id="ARBA00022695"/>
    </source>
</evidence>
<evidence type="ECO:0000259" key="20">
    <source>
        <dbReference type="SMART" id="SM00475"/>
    </source>
</evidence>
<dbReference type="InterPro" id="IPR001098">
    <property type="entry name" value="DNA-dir_DNA_pol_A_palm_dom"/>
</dbReference>
<evidence type="ECO:0000256" key="16">
    <source>
        <dbReference type="NCBIfam" id="TIGR00593"/>
    </source>
</evidence>
<comment type="similarity">
    <text evidence="1 17">Belongs to the DNA polymerase type-A family.</text>
</comment>
<dbReference type="AlphaFoldDB" id="A0A6G4WUX9"/>
<comment type="caution">
    <text evidence="22">The sequence shown here is derived from an EMBL/GenBank/DDBJ whole genome shotgun (WGS) entry which is preliminary data.</text>
</comment>
<evidence type="ECO:0000259" key="19">
    <source>
        <dbReference type="SMART" id="SM00474"/>
    </source>
</evidence>
<evidence type="ECO:0000256" key="3">
    <source>
        <dbReference type="ARBA" id="ARBA00020311"/>
    </source>
</evidence>
<evidence type="ECO:0000256" key="2">
    <source>
        <dbReference type="ARBA" id="ARBA00012417"/>
    </source>
</evidence>
<dbReference type="Proteomes" id="UP000477722">
    <property type="component" value="Unassembled WGS sequence"/>
</dbReference>
<keyword evidence="13 17" id="KW-0234">DNA repair</keyword>
<feature type="compositionally biased region" description="Low complexity" evidence="18">
    <location>
        <begin position="1"/>
        <end position="15"/>
    </location>
</feature>
<dbReference type="PRINTS" id="PR00868">
    <property type="entry name" value="DNAPOLI"/>
</dbReference>
<dbReference type="SUPFAM" id="SSF53098">
    <property type="entry name" value="Ribonuclease H-like"/>
    <property type="match status" value="1"/>
</dbReference>
<keyword evidence="12 17" id="KW-0238">DNA-binding</keyword>
<proteinExistence type="inferred from homology"/>
<dbReference type="CDD" id="cd09898">
    <property type="entry name" value="H3TH_53EXO"/>
    <property type="match status" value="1"/>
</dbReference>
<evidence type="ECO:0000256" key="11">
    <source>
        <dbReference type="ARBA" id="ARBA00022932"/>
    </source>
</evidence>
<dbReference type="EC" id="2.7.7.7" evidence="2 16"/>
<protein>
    <recommendedName>
        <fullName evidence="3 16">DNA polymerase I</fullName>
        <ecNumber evidence="2 16">2.7.7.7</ecNumber>
    </recommendedName>
</protein>
<dbReference type="GO" id="GO:0006302">
    <property type="term" value="P:double-strand break repair"/>
    <property type="evidence" value="ECO:0007669"/>
    <property type="project" value="TreeGrafter"/>
</dbReference>
<evidence type="ECO:0000313" key="22">
    <source>
        <dbReference type="EMBL" id="NGO68430.1"/>
    </source>
</evidence>
<evidence type="ECO:0000256" key="4">
    <source>
        <dbReference type="ARBA" id="ARBA00022679"/>
    </source>
</evidence>